<accession>A0AAE0QH99</accession>
<protein>
    <submittedName>
        <fullName evidence="1">Uncharacterized protein</fullName>
    </submittedName>
</protein>
<proteinExistence type="predicted"/>
<name>A0AAE0QH99_9TELE</name>
<reference evidence="1" key="1">
    <citation type="submission" date="2023-06" db="EMBL/GenBank/DDBJ databases">
        <title>Male Hemibagrus guttatus genome.</title>
        <authorList>
            <person name="Bian C."/>
        </authorList>
    </citation>
    <scope>NUCLEOTIDE SEQUENCE</scope>
    <source>
        <strain evidence="1">Male_cb2023</strain>
        <tissue evidence="1">Muscle</tissue>
    </source>
</reference>
<dbReference type="EMBL" id="JAUCMX010000016">
    <property type="protein sequence ID" value="KAK3520831.1"/>
    <property type="molecule type" value="Genomic_DNA"/>
</dbReference>
<gene>
    <name evidence="1" type="ORF">QTP70_033047</name>
</gene>
<sequence>MPQIRRIPQRATKEKYALGIVTLFPALKDPLSTKGYILQDFSLHFGPETAAKLLEKWHTSYKEKSCRSLEEQLENQEGHRQSYLLTSGTTFYIVLDKKLITCQGTMSLAAFDELFKVHFVFSVSSDTALSNMYTLLQTTINGIDVDTSKIKEEFRRITTVSLENTFMYKLDQYTPKFIALKKGGVVGTKLRPFLDKQEQSIQMRRESVSCSLILYLGEEEQGLFEEGGQTE</sequence>
<dbReference type="PANTHER" id="PTHR31025:SF25">
    <property type="entry name" value="ZINC FINGER (C2H2)-60"/>
    <property type="match status" value="1"/>
</dbReference>
<dbReference type="PANTHER" id="PTHR31025">
    <property type="entry name" value="SI:CH211-196P9.1-RELATED"/>
    <property type="match status" value="1"/>
</dbReference>
<organism evidence="1 2">
    <name type="scientific">Hemibagrus guttatus</name>
    <dbReference type="NCBI Taxonomy" id="175788"/>
    <lineage>
        <taxon>Eukaryota</taxon>
        <taxon>Metazoa</taxon>
        <taxon>Chordata</taxon>
        <taxon>Craniata</taxon>
        <taxon>Vertebrata</taxon>
        <taxon>Euteleostomi</taxon>
        <taxon>Actinopterygii</taxon>
        <taxon>Neopterygii</taxon>
        <taxon>Teleostei</taxon>
        <taxon>Ostariophysi</taxon>
        <taxon>Siluriformes</taxon>
        <taxon>Bagridae</taxon>
        <taxon>Hemibagrus</taxon>
    </lineage>
</organism>
<comment type="caution">
    <text evidence="1">The sequence shown here is derived from an EMBL/GenBank/DDBJ whole genome shotgun (WGS) entry which is preliminary data.</text>
</comment>
<dbReference type="Proteomes" id="UP001274896">
    <property type="component" value="Unassembled WGS sequence"/>
</dbReference>
<evidence type="ECO:0000313" key="2">
    <source>
        <dbReference type="Proteomes" id="UP001274896"/>
    </source>
</evidence>
<keyword evidence="2" id="KW-1185">Reference proteome</keyword>
<evidence type="ECO:0000313" key="1">
    <source>
        <dbReference type="EMBL" id="KAK3520831.1"/>
    </source>
</evidence>
<dbReference type="AlphaFoldDB" id="A0AAE0QH99"/>